<dbReference type="EMBL" id="CP042469">
    <property type="protein sequence ID" value="QOX65444.1"/>
    <property type="molecule type" value="Genomic_DNA"/>
</dbReference>
<organism evidence="1 2">
    <name type="scientific">Anoxybacterium hadale</name>
    <dbReference type="NCBI Taxonomy" id="3408580"/>
    <lineage>
        <taxon>Bacteria</taxon>
        <taxon>Bacillati</taxon>
        <taxon>Bacillota</taxon>
        <taxon>Clostridia</taxon>
        <taxon>Peptostreptococcales</taxon>
        <taxon>Anaerovoracaceae</taxon>
        <taxon>Anoxybacterium</taxon>
    </lineage>
</organism>
<name>A0ACD1AGH0_9FIRM</name>
<evidence type="ECO:0000313" key="2">
    <source>
        <dbReference type="Proteomes" id="UP000594014"/>
    </source>
</evidence>
<reference evidence="1" key="1">
    <citation type="submission" date="2019-08" db="EMBL/GenBank/DDBJ databases">
        <title>Genome sequence of Clostridiales bacterium MT110.</title>
        <authorList>
            <person name="Cao J."/>
        </authorList>
    </citation>
    <scope>NUCLEOTIDE SEQUENCE</scope>
    <source>
        <strain evidence="1">MT110</strain>
    </source>
</reference>
<keyword evidence="2" id="KW-1185">Reference proteome</keyword>
<proteinExistence type="predicted"/>
<sequence length="351" mass="38595">MVGIKEVAKKAGVSISTVSNVMNEKKPVSPELKARVTEAIESLQYEVNPVGRGLKSNKTNQVGVIVPSFNQVYFPAILQGIHEAGLKFGYTILVFETNGNVELEKQHVRFLQHSWSDGIILASYANGENISDRKYIRSLLDSGNRKKRIPVVSLENVLDPGIDAVVIDNKRAAETAVKHLLSLGHNKIAHVAAPLRFQIGSLRLEGYKETLSKEGILVDDELIEEGDYSPASGYDAMMRLLSKGKSFSAVFAGNDQMGIGAIRALLDEGYRIPEDVAVIGIDNNFPSTLVSPSLSSVNLPKYDMGYQAMYLLNERMKDPDKNRSVITLESELVVRTSTSKDGDGTWNLRGW</sequence>
<gene>
    <name evidence="1" type="ORF">FRZ06_19820</name>
</gene>
<dbReference type="Proteomes" id="UP000594014">
    <property type="component" value="Chromosome"/>
</dbReference>
<evidence type="ECO:0000313" key="1">
    <source>
        <dbReference type="EMBL" id="QOX65444.1"/>
    </source>
</evidence>
<protein>
    <submittedName>
        <fullName evidence="1">LacI family transcriptional regulator</fullName>
    </submittedName>
</protein>
<accession>A0ACD1AGH0</accession>